<name>A0ABS3QI10_9BACT</name>
<gene>
    <name evidence="1" type="ORF">J4E00_17600</name>
</gene>
<proteinExistence type="predicted"/>
<dbReference type="RefSeq" id="WP_208176544.1">
    <property type="nucleotide sequence ID" value="NZ_JAGETZ010000008.1"/>
</dbReference>
<dbReference type="Proteomes" id="UP000664369">
    <property type="component" value="Unassembled WGS sequence"/>
</dbReference>
<protein>
    <submittedName>
        <fullName evidence="1">Uncharacterized protein</fullName>
    </submittedName>
</protein>
<keyword evidence="2" id="KW-1185">Reference proteome</keyword>
<comment type="caution">
    <text evidence="1">The sequence shown here is derived from an EMBL/GenBank/DDBJ whole genome shotgun (WGS) entry which is preliminary data.</text>
</comment>
<evidence type="ECO:0000313" key="2">
    <source>
        <dbReference type="Proteomes" id="UP000664369"/>
    </source>
</evidence>
<evidence type="ECO:0000313" key="1">
    <source>
        <dbReference type="EMBL" id="MBO2010879.1"/>
    </source>
</evidence>
<dbReference type="EMBL" id="JAGETZ010000008">
    <property type="protein sequence ID" value="MBO2010879.1"/>
    <property type="molecule type" value="Genomic_DNA"/>
</dbReference>
<reference evidence="1 2" key="1">
    <citation type="submission" date="2021-03" db="EMBL/GenBank/DDBJ databases">
        <authorList>
            <person name="Kim M.K."/>
        </authorList>
    </citation>
    <scope>NUCLEOTIDE SEQUENCE [LARGE SCALE GENOMIC DNA]</scope>
    <source>
        <strain evidence="1 2">BT442</strain>
    </source>
</reference>
<organism evidence="1 2">
    <name type="scientific">Hymenobacter negativus</name>
    <dbReference type="NCBI Taxonomy" id="2795026"/>
    <lineage>
        <taxon>Bacteria</taxon>
        <taxon>Pseudomonadati</taxon>
        <taxon>Bacteroidota</taxon>
        <taxon>Cytophagia</taxon>
        <taxon>Cytophagales</taxon>
        <taxon>Hymenobacteraceae</taxon>
        <taxon>Hymenobacter</taxon>
    </lineage>
</organism>
<sequence>MSDTTQPQPTEGGPVKMTLQAAVDQQTAKLAPQYVAEFQAMLSKVHPAWLVNPETEVVCEDKFEAAAYRVLLDAHDLTHIPVRIKAKPGTSLKKKILNQPQPPRRPR</sequence>
<accession>A0ABS3QI10</accession>